<protein>
    <submittedName>
        <fullName evidence="6">Methicillin resistance regulatory protein MecI</fullName>
    </submittedName>
</protein>
<sequence>MTNAEGTLTAAQYQILEVIWNGPKVGMTVTEIWEKICEQREVTRTTVLNQVDRLEKRGWLQRKKHDDGFRYVATQSREQASREIAEEFVDSYFAGSASDLLMSLLGTKKLKPAEITRLREILNSKSSNRKTKK</sequence>
<dbReference type="InterPro" id="IPR036388">
    <property type="entry name" value="WH-like_DNA-bd_sf"/>
</dbReference>
<dbReference type="GO" id="GO:0006950">
    <property type="term" value="P:response to stress"/>
    <property type="evidence" value="ECO:0007669"/>
    <property type="project" value="TreeGrafter"/>
</dbReference>
<keyword evidence="7" id="KW-1185">Reference proteome</keyword>
<dbReference type="Gene3D" id="1.10.4040.10">
    <property type="entry name" value="Penicillinase repressor domain"/>
    <property type="match status" value="1"/>
</dbReference>
<evidence type="ECO:0000313" key="6">
    <source>
        <dbReference type="EMBL" id="QDU11484.1"/>
    </source>
</evidence>
<dbReference type="SMART" id="SM00347">
    <property type="entry name" value="HTH_MARR"/>
    <property type="match status" value="1"/>
</dbReference>
<evidence type="ECO:0000256" key="2">
    <source>
        <dbReference type="ARBA" id="ARBA00023015"/>
    </source>
</evidence>
<dbReference type="AlphaFoldDB" id="A0A517X1U9"/>
<dbReference type="InterPro" id="IPR005650">
    <property type="entry name" value="BlaI_family"/>
</dbReference>
<dbReference type="PANTHER" id="PTHR33164:SF43">
    <property type="entry name" value="HTH-TYPE TRANSCRIPTIONAL REPRESSOR YETL"/>
    <property type="match status" value="1"/>
</dbReference>
<dbReference type="InterPro" id="IPR036390">
    <property type="entry name" value="WH_DNA-bd_sf"/>
</dbReference>
<evidence type="ECO:0000256" key="4">
    <source>
        <dbReference type="ARBA" id="ARBA00023163"/>
    </source>
</evidence>
<evidence type="ECO:0000259" key="5">
    <source>
        <dbReference type="SMART" id="SM00347"/>
    </source>
</evidence>
<name>A0A517X1U9_9PLAN</name>
<proteinExistence type="inferred from homology"/>
<keyword evidence="4" id="KW-0804">Transcription</keyword>
<dbReference type="Pfam" id="PF03965">
    <property type="entry name" value="Penicillinase_R"/>
    <property type="match status" value="1"/>
</dbReference>
<dbReference type="RefSeq" id="WP_145179266.1">
    <property type="nucleotide sequence ID" value="NZ_CP037422.1"/>
</dbReference>
<dbReference type="GO" id="GO:0003677">
    <property type="term" value="F:DNA binding"/>
    <property type="evidence" value="ECO:0007669"/>
    <property type="project" value="UniProtKB-KW"/>
</dbReference>
<dbReference type="InterPro" id="IPR000835">
    <property type="entry name" value="HTH_MarR-typ"/>
</dbReference>
<accession>A0A517X1U9</accession>
<keyword evidence="3" id="KW-0238">DNA-binding</keyword>
<dbReference type="GO" id="GO:0003700">
    <property type="term" value="F:DNA-binding transcription factor activity"/>
    <property type="evidence" value="ECO:0007669"/>
    <property type="project" value="InterPro"/>
</dbReference>
<dbReference type="SUPFAM" id="SSF46785">
    <property type="entry name" value="Winged helix' DNA-binding domain"/>
    <property type="match status" value="1"/>
</dbReference>
<dbReference type="PANTHER" id="PTHR33164">
    <property type="entry name" value="TRANSCRIPTIONAL REGULATOR, MARR FAMILY"/>
    <property type="match status" value="1"/>
</dbReference>
<evidence type="ECO:0000256" key="3">
    <source>
        <dbReference type="ARBA" id="ARBA00023125"/>
    </source>
</evidence>
<dbReference type="PIRSF" id="PIRSF019455">
    <property type="entry name" value="CopR_AtkY"/>
    <property type="match status" value="1"/>
</dbReference>
<organism evidence="6 7">
    <name type="scientific">Gimesia aquarii</name>
    <dbReference type="NCBI Taxonomy" id="2527964"/>
    <lineage>
        <taxon>Bacteria</taxon>
        <taxon>Pseudomonadati</taxon>
        <taxon>Planctomycetota</taxon>
        <taxon>Planctomycetia</taxon>
        <taxon>Planctomycetales</taxon>
        <taxon>Planctomycetaceae</taxon>
        <taxon>Gimesia</taxon>
    </lineage>
</organism>
<dbReference type="Proteomes" id="UP000318384">
    <property type="component" value="Chromosome"/>
</dbReference>
<gene>
    <name evidence="6" type="primary">mecI_3</name>
    <name evidence="6" type="ORF">V202x_49070</name>
</gene>
<dbReference type="Gene3D" id="1.10.10.10">
    <property type="entry name" value="Winged helix-like DNA-binding domain superfamily/Winged helix DNA-binding domain"/>
    <property type="match status" value="1"/>
</dbReference>
<evidence type="ECO:0000313" key="7">
    <source>
        <dbReference type="Proteomes" id="UP000318384"/>
    </source>
</evidence>
<dbReference type="OrthoDB" id="281036at2"/>
<comment type="similarity">
    <text evidence="1">Belongs to the BlaI transcriptional regulatory family.</text>
</comment>
<dbReference type="GO" id="GO:0045892">
    <property type="term" value="P:negative regulation of DNA-templated transcription"/>
    <property type="evidence" value="ECO:0007669"/>
    <property type="project" value="InterPro"/>
</dbReference>
<dbReference type="InterPro" id="IPR039422">
    <property type="entry name" value="MarR/SlyA-like"/>
</dbReference>
<dbReference type="EMBL" id="CP037422">
    <property type="protein sequence ID" value="QDU11484.1"/>
    <property type="molecule type" value="Genomic_DNA"/>
</dbReference>
<evidence type="ECO:0000256" key="1">
    <source>
        <dbReference type="ARBA" id="ARBA00011046"/>
    </source>
</evidence>
<keyword evidence="2" id="KW-0805">Transcription regulation</keyword>
<reference evidence="6 7" key="1">
    <citation type="submission" date="2019-03" db="EMBL/GenBank/DDBJ databases">
        <title>Deep-cultivation of Planctomycetes and their phenomic and genomic characterization uncovers novel biology.</title>
        <authorList>
            <person name="Wiegand S."/>
            <person name="Jogler M."/>
            <person name="Boedeker C."/>
            <person name="Pinto D."/>
            <person name="Vollmers J."/>
            <person name="Rivas-Marin E."/>
            <person name="Kohn T."/>
            <person name="Peeters S.H."/>
            <person name="Heuer A."/>
            <person name="Rast P."/>
            <person name="Oberbeckmann S."/>
            <person name="Bunk B."/>
            <person name="Jeske O."/>
            <person name="Meyerdierks A."/>
            <person name="Storesund J.E."/>
            <person name="Kallscheuer N."/>
            <person name="Luecker S."/>
            <person name="Lage O.M."/>
            <person name="Pohl T."/>
            <person name="Merkel B.J."/>
            <person name="Hornburger P."/>
            <person name="Mueller R.-W."/>
            <person name="Bruemmer F."/>
            <person name="Labrenz M."/>
            <person name="Spormann A.M."/>
            <person name="Op den Camp H."/>
            <person name="Overmann J."/>
            <person name="Amann R."/>
            <person name="Jetten M.S.M."/>
            <person name="Mascher T."/>
            <person name="Medema M.H."/>
            <person name="Devos D.P."/>
            <person name="Kaster A.-K."/>
            <person name="Ovreas L."/>
            <person name="Rohde M."/>
            <person name="Galperin M.Y."/>
            <person name="Jogler C."/>
        </authorList>
    </citation>
    <scope>NUCLEOTIDE SEQUENCE [LARGE SCALE GENOMIC DNA]</scope>
    <source>
        <strain evidence="6 7">V202</strain>
    </source>
</reference>
<feature type="domain" description="HTH marR-type" evidence="5">
    <location>
        <begin position="1"/>
        <end position="101"/>
    </location>
</feature>